<sequence>MEDEPMKGRTIFLQLVLAVVGVATIVIAAIPVPIMLHRLVTTAPPVAVGPTWSFVVGMIILILAFLVAVGLAEGLLRVIARGQAFSPQALRLLIELKWAVGVMAVGAICWLPLVYCFAQLDDAPGVVLIGSAIVAIPVVISVFLAILQQLWAAALAYKTDSDFTI</sequence>
<dbReference type="PATRIC" id="fig|1291734.4.peg.2101"/>
<keyword evidence="1" id="KW-0472">Membrane</keyword>
<protein>
    <recommendedName>
        <fullName evidence="4">DUF2975 domain-containing protein</fullName>
    </recommendedName>
</protein>
<feature type="transmembrane region" description="Helical" evidence="1">
    <location>
        <begin position="12"/>
        <end position="34"/>
    </location>
</feature>
<dbReference type="AlphaFoldDB" id="A0A0R1JKS0"/>
<dbReference type="Pfam" id="PF11188">
    <property type="entry name" value="DUF2975"/>
    <property type="match status" value="1"/>
</dbReference>
<dbReference type="Proteomes" id="UP000051804">
    <property type="component" value="Unassembled WGS sequence"/>
</dbReference>
<gene>
    <name evidence="2" type="ORF">FD02_GL002049</name>
</gene>
<reference evidence="2 3" key="1">
    <citation type="journal article" date="2015" name="Genome Announc.">
        <title>Expanding the biotechnology potential of lactobacilli through comparative genomics of 213 strains and associated genera.</title>
        <authorList>
            <person name="Sun Z."/>
            <person name="Harris H.M."/>
            <person name="McCann A."/>
            <person name="Guo C."/>
            <person name="Argimon S."/>
            <person name="Zhang W."/>
            <person name="Yang X."/>
            <person name="Jeffery I.B."/>
            <person name="Cooney J.C."/>
            <person name="Kagawa T.F."/>
            <person name="Liu W."/>
            <person name="Song Y."/>
            <person name="Salvetti E."/>
            <person name="Wrobel A."/>
            <person name="Rasinkangas P."/>
            <person name="Parkhill J."/>
            <person name="Rea M.C."/>
            <person name="O'Sullivan O."/>
            <person name="Ritari J."/>
            <person name="Douillard F.P."/>
            <person name="Paul Ross R."/>
            <person name="Yang R."/>
            <person name="Briner A.E."/>
            <person name="Felis G.E."/>
            <person name="de Vos W.M."/>
            <person name="Barrangou R."/>
            <person name="Klaenhammer T.R."/>
            <person name="Caufield P.W."/>
            <person name="Cui Y."/>
            <person name="Zhang H."/>
            <person name="O'Toole P.W."/>
        </authorList>
    </citation>
    <scope>NUCLEOTIDE SEQUENCE [LARGE SCALE GENOMIC DNA]</scope>
    <source>
        <strain evidence="2 3">JCM 17158</strain>
    </source>
</reference>
<dbReference type="EMBL" id="AZDJ01000026">
    <property type="protein sequence ID" value="KRK71804.1"/>
    <property type="molecule type" value="Genomic_DNA"/>
</dbReference>
<dbReference type="STRING" id="1291734.FD02_GL002049"/>
<organism evidence="2 3">
    <name type="scientific">Lacticaseibacillus nasuensis JCM 17158</name>
    <dbReference type="NCBI Taxonomy" id="1291734"/>
    <lineage>
        <taxon>Bacteria</taxon>
        <taxon>Bacillati</taxon>
        <taxon>Bacillota</taxon>
        <taxon>Bacilli</taxon>
        <taxon>Lactobacillales</taxon>
        <taxon>Lactobacillaceae</taxon>
        <taxon>Lacticaseibacillus</taxon>
    </lineage>
</organism>
<keyword evidence="1" id="KW-0812">Transmembrane</keyword>
<evidence type="ECO:0000313" key="2">
    <source>
        <dbReference type="EMBL" id="KRK71804.1"/>
    </source>
</evidence>
<name>A0A0R1JKS0_9LACO</name>
<evidence type="ECO:0008006" key="4">
    <source>
        <dbReference type="Google" id="ProtNLM"/>
    </source>
</evidence>
<comment type="caution">
    <text evidence="2">The sequence shown here is derived from an EMBL/GenBank/DDBJ whole genome shotgun (WGS) entry which is preliminary data.</text>
</comment>
<evidence type="ECO:0000256" key="1">
    <source>
        <dbReference type="SAM" id="Phobius"/>
    </source>
</evidence>
<feature type="transmembrane region" description="Helical" evidence="1">
    <location>
        <begin position="96"/>
        <end position="120"/>
    </location>
</feature>
<accession>A0A0R1JKS0</accession>
<dbReference type="InterPro" id="IPR021354">
    <property type="entry name" value="DUF2975"/>
</dbReference>
<feature type="transmembrane region" description="Helical" evidence="1">
    <location>
        <begin position="126"/>
        <end position="147"/>
    </location>
</feature>
<keyword evidence="1" id="KW-1133">Transmembrane helix</keyword>
<proteinExistence type="predicted"/>
<keyword evidence="3" id="KW-1185">Reference proteome</keyword>
<feature type="transmembrane region" description="Helical" evidence="1">
    <location>
        <begin position="54"/>
        <end position="76"/>
    </location>
</feature>
<evidence type="ECO:0000313" key="3">
    <source>
        <dbReference type="Proteomes" id="UP000051804"/>
    </source>
</evidence>